<feature type="compositionally biased region" description="Basic residues" evidence="1">
    <location>
        <begin position="1"/>
        <end position="12"/>
    </location>
</feature>
<feature type="region of interest" description="Disordered" evidence="1">
    <location>
        <begin position="1"/>
        <end position="21"/>
    </location>
</feature>
<feature type="non-terminal residue" evidence="3">
    <location>
        <position position="163"/>
    </location>
</feature>
<protein>
    <submittedName>
        <fullName evidence="3">Uncharacterized protein</fullName>
    </submittedName>
</protein>
<reference evidence="3" key="1">
    <citation type="journal article" date="2014" name="Front. Microbiol.">
        <title>High frequency of phylogenetically diverse reductive dehalogenase-homologous genes in deep subseafloor sedimentary metagenomes.</title>
        <authorList>
            <person name="Kawai M."/>
            <person name="Futagami T."/>
            <person name="Toyoda A."/>
            <person name="Takaki Y."/>
            <person name="Nishi S."/>
            <person name="Hori S."/>
            <person name="Arai W."/>
            <person name="Tsubouchi T."/>
            <person name="Morono Y."/>
            <person name="Uchiyama I."/>
            <person name="Ito T."/>
            <person name="Fujiyama A."/>
            <person name="Inagaki F."/>
            <person name="Takami H."/>
        </authorList>
    </citation>
    <scope>NUCLEOTIDE SEQUENCE</scope>
    <source>
        <strain evidence="3">Expedition CK06-06</strain>
    </source>
</reference>
<dbReference type="AlphaFoldDB" id="X0X4X1"/>
<keyword evidence="2" id="KW-1133">Transmembrane helix</keyword>
<organism evidence="3">
    <name type="scientific">marine sediment metagenome</name>
    <dbReference type="NCBI Taxonomy" id="412755"/>
    <lineage>
        <taxon>unclassified sequences</taxon>
        <taxon>metagenomes</taxon>
        <taxon>ecological metagenomes</taxon>
    </lineage>
</organism>
<evidence type="ECO:0000313" key="3">
    <source>
        <dbReference type="EMBL" id="GAG38050.1"/>
    </source>
</evidence>
<sequence length="163" mass="19238">MKSKQKHKHKHKDTIDSSTQTEELKKTPVSNKVKTDALIKNITTNWIFYIALLSCLYALSRCEYYKTSIPMLGISFITIAIIGYIIHRVSHNIYFEEYYENMNTIFKEVPLIDRIIKLMLHGLDFHRITHHDSTINRKWYNLVYEFIDNVVTQSLLPAIFIKA</sequence>
<feature type="transmembrane region" description="Helical" evidence="2">
    <location>
        <begin position="65"/>
        <end position="86"/>
    </location>
</feature>
<evidence type="ECO:0000256" key="2">
    <source>
        <dbReference type="SAM" id="Phobius"/>
    </source>
</evidence>
<name>X0X4X1_9ZZZZ</name>
<feature type="transmembrane region" description="Helical" evidence="2">
    <location>
        <begin position="42"/>
        <end position="59"/>
    </location>
</feature>
<gene>
    <name evidence="3" type="ORF">S01H1_71007</name>
</gene>
<keyword evidence="2" id="KW-0472">Membrane</keyword>
<evidence type="ECO:0000256" key="1">
    <source>
        <dbReference type="SAM" id="MobiDB-lite"/>
    </source>
</evidence>
<comment type="caution">
    <text evidence="3">The sequence shown here is derived from an EMBL/GenBank/DDBJ whole genome shotgun (WGS) entry which is preliminary data.</text>
</comment>
<accession>X0X4X1</accession>
<keyword evidence="2" id="KW-0812">Transmembrane</keyword>
<proteinExistence type="predicted"/>
<dbReference type="EMBL" id="BARS01047255">
    <property type="protein sequence ID" value="GAG38050.1"/>
    <property type="molecule type" value="Genomic_DNA"/>
</dbReference>